<name>A0A5N6ANS9_9ACTN</name>
<keyword evidence="1" id="KW-0472">Membrane</keyword>
<reference evidence="2" key="1">
    <citation type="submission" date="2019-10" db="EMBL/GenBank/DDBJ databases">
        <title>Nonomuraea sp. nov., isolated from Phyllanthus amarus.</title>
        <authorList>
            <person name="Klykleung N."/>
            <person name="Tanasupawat S."/>
        </authorList>
    </citation>
    <scope>NUCLEOTIDE SEQUENCE [LARGE SCALE GENOMIC DNA]</scope>
    <source>
        <strain evidence="2">3MP-10</strain>
    </source>
</reference>
<organism evidence="2 3">
    <name type="scientific">Streptomyces mimosae</name>
    <dbReference type="NCBI Taxonomy" id="2586635"/>
    <lineage>
        <taxon>Bacteria</taxon>
        <taxon>Bacillati</taxon>
        <taxon>Actinomycetota</taxon>
        <taxon>Actinomycetes</taxon>
        <taxon>Kitasatosporales</taxon>
        <taxon>Streptomycetaceae</taxon>
        <taxon>Streptomyces</taxon>
    </lineage>
</organism>
<accession>A0A5N6ANS9</accession>
<feature type="transmembrane region" description="Helical" evidence="1">
    <location>
        <begin position="120"/>
        <end position="153"/>
    </location>
</feature>
<dbReference type="AlphaFoldDB" id="A0A5N6ANS9"/>
<comment type="caution">
    <text evidence="2">The sequence shown here is derived from an EMBL/GenBank/DDBJ whole genome shotgun (WGS) entry which is preliminary data.</text>
</comment>
<keyword evidence="1" id="KW-1133">Transmembrane helix</keyword>
<evidence type="ECO:0000313" key="3">
    <source>
        <dbReference type="Proteomes" id="UP000314251"/>
    </source>
</evidence>
<evidence type="ECO:0000313" key="2">
    <source>
        <dbReference type="EMBL" id="KAB8169716.1"/>
    </source>
</evidence>
<gene>
    <name evidence="2" type="ORF">FH607_002995</name>
</gene>
<sequence length="193" mass="21602">MPVEDYVPAFDGAAAVEVKIFRDVHEVIAVAHEFGYVLSEHRVQSTGGPIRLRFIRDDGEVAQRRAAWARYHYRVNGSWWATALPPGVPPGAISPQEAGKHRLKLFLLTRHSLPAVRLRAVLLMMGLVVISVWLFFVSWVLIPLCLGVGVLYLVNNPVGPGRRAELEARYRGALARFEAQRVFWSYDGRGESG</sequence>
<dbReference type="RefSeq" id="WP_139666014.1">
    <property type="nucleotide sequence ID" value="NZ_VDLY02000002.1"/>
</dbReference>
<keyword evidence="1" id="KW-0812">Transmembrane</keyword>
<keyword evidence="3" id="KW-1185">Reference proteome</keyword>
<dbReference type="OrthoDB" id="4173022at2"/>
<proteinExistence type="predicted"/>
<evidence type="ECO:0000256" key="1">
    <source>
        <dbReference type="SAM" id="Phobius"/>
    </source>
</evidence>
<dbReference type="EMBL" id="VDLY02000002">
    <property type="protein sequence ID" value="KAB8169716.1"/>
    <property type="molecule type" value="Genomic_DNA"/>
</dbReference>
<protein>
    <submittedName>
        <fullName evidence="2">Uncharacterized protein</fullName>
    </submittedName>
</protein>
<dbReference type="Proteomes" id="UP000314251">
    <property type="component" value="Unassembled WGS sequence"/>
</dbReference>